<dbReference type="InterPro" id="IPR011600">
    <property type="entry name" value="Pept_C14_caspase"/>
</dbReference>
<feature type="chain" id="PRO_5046401208" evidence="1">
    <location>
        <begin position="27"/>
        <end position="780"/>
    </location>
</feature>
<keyword evidence="4" id="KW-1185">Reference proteome</keyword>
<dbReference type="PANTHER" id="PTHR19879:SF1">
    <property type="entry name" value="CANNONBALL-RELATED"/>
    <property type="match status" value="1"/>
</dbReference>
<dbReference type="EMBL" id="JBHUIY010000001">
    <property type="protein sequence ID" value="MFD2232372.1"/>
    <property type="molecule type" value="Genomic_DNA"/>
</dbReference>
<dbReference type="Pfam" id="PF17957">
    <property type="entry name" value="Big_7"/>
    <property type="match status" value="1"/>
</dbReference>
<dbReference type="InterPro" id="IPR015943">
    <property type="entry name" value="WD40/YVTN_repeat-like_dom_sf"/>
</dbReference>
<feature type="domain" description="Peptidase C14 caspase" evidence="2">
    <location>
        <begin position="531"/>
        <end position="749"/>
    </location>
</feature>
<dbReference type="SUPFAM" id="SSF50969">
    <property type="entry name" value="YVTN repeat-like/Quinoprotein amine dehydrogenase"/>
    <property type="match status" value="1"/>
</dbReference>
<dbReference type="SMART" id="SM00320">
    <property type="entry name" value="WD40"/>
    <property type="match status" value="5"/>
</dbReference>
<dbReference type="InterPro" id="IPR029030">
    <property type="entry name" value="Caspase-like_dom_sf"/>
</dbReference>
<evidence type="ECO:0000313" key="4">
    <source>
        <dbReference type="Proteomes" id="UP001597296"/>
    </source>
</evidence>
<protein>
    <submittedName>
        <fullName evidence="3">Caspase family protein</fullName>
    </submittedName>
</protein>
<accession>A0ABW5C658</accession>
<dbReference type="RefSeq" id="WP_377313618.1">
    <property type="nucleotide sequence ID" value="NZ_JBHUIY010000001.1"/>
</dbReference>
<gene>
    <name evidence="3" type="ORF">ACFSNB_00990</name>
</gene>
<feature type="signal peptide" evidence="1">
    <location>
        <begin position="1"/>
        <end position="26"/>
    </location>
</feature>
<dbReference type="InterPro" id="IPR001680">
    <property type="entry name" value="WD40_rpt"/>
</dbReference>
<dbReference type="Gene3D" id="2.60.40.10">
    <property type="entry name" value="Immunoglobulins"/>
    <property type="match status" value="1"/>
</dbReference>
<evidence type="ECO:0000256" key="1">
    <source>
        <dbReference type="SAM" id="SignalP"/>
    </source>
</evidence>
<sequence>MTATRGWIGFGLAGGLALVMAAPASAQFAPVAAVGSSQAASATAGGISWAASLALGARMVVDPGRIVPVGAVAVDPAGGQRMAVALNDGAIGFWDLGRGNEIRRHSAHPGGVAALGLGKGLAVSVGRDGKALSWDPQRAVASGEIALPAAAALVAVRRDGSGAVLALADRTLRLWQNGALDPAPLGGLDGAPAALSLSDDGAWVAAADQAGQVRLWSLADRSARTVALGQPVKALFAAPGGSVVLAVTVEGEVRRIDFAQGSVARLRSIDETVTAAALSPDGKLLAVADQSGDLTLLAAADGERIKRIGQDHPLRALAFAAGGTALLAANQAGTVGVIDLAAARPVAELIAGRQGWVVINPDGSFDSARNAEGAVGWQANGKLFGAAQFTESHFEPGLLALTLERVPPAQPVKVSQSFVEPAEVTIAAPAAGGTSAEAVVTVTVTARDLGDGIETVRLYHDEREVGSDSSHAGLASPVAEGKPVSASFQVTLHPGDNQLSAVAVGRGHVASRPAALHLAYAGQGVQPVLHVLAVGINDYRNPALSLNYGVPDAQGIAKFFSADAAGRAPFSKVEVTSLTNNQVMRESLLSALAGLEKAAPEDTVVVYLAGHGDTRNDQWYYIPYDVTAPEQSDQLRQRGLSNQELHAALQRIPALKVLLLIDACKSGAAVTARQQGFESRKSLVRLARVAGTHIVAAAAKEQYAVELADVGHGAFTYALLQGLAGKAAGGQGQTVTVRSLVGFVEDYLPEVSSRGGDDPQYPVADSRGVDFPLSVASARP</sequence>
<dbReference type="SUPFAM" id="SSF52129">
    <property type="entry name" value="Caspase-like"/>
    <property type="match status" value="1"/>
</dbReference>
<dbReference type="PANTHER" id="PTHR19879">
    <property type="entry name" value="TRANSCRIPTION INITIATION FACTOR TFIID"/>
    <property type="match status" value="1"/>
</dbReference>
<dbReference type="InterPro" id="IPR011044">
    <property type="entry name" value="Quino_amine_DH_bsu"/>
</dbReference>
<comment type="caution">
    <text evidence="3">The sequence shown here is derived from an EMBL/GenBank/DDBJ whole genome shotgun (WGS) entry which is preliminary data.</text>
</comment>
<proteinExistence type="predicted"/>
<reference evidence="4" key="1">
    <citation type="journal article" date="2019" name="Int. J. Syst. Evol. Microbiol.">
        <title>The Global Catalogue of Microorganisms (GCM) 10K type strain sequencing project: providing services to taxonomists for standard genome sequencing and annotation.</title>
        <authorList>
            <consortium name="The Broad Institute Genomics Platform"/>
            <consortium name="The Broad Institute Genome Sequencing Center for Infectious Disease"/>
            <person name="Wu L."/>
            <person name="Ma J."/>
        </authorList>
    </citation>
    <scope>NUCLEOTIDE SEQUENCE [LARGE SCALE GENOMIC DNA]</scope>
    <source>
        <strain evidence="4">KCTC 15012</strain>
    </source>
</reference>
<dbReference type="Gene3D" id="2.130.10.10">
    <property type="entry name" value="YVTN repeat-like/Quinoprotein amine dehydrogenase"/>
    <property type="match status" value="2"/>
</dbReference>
<dbReference type="Proteomes" id="UP001597296">
    <property type="component" value="Unassembled WGS sequence"/>
</dbReference>
<dbReference type="Gene3D" id="3.40.50.1460">
    <property type="match status" value="1"/>
</dbReference>
<dbReference type="InterPro" id="IPR013783">
    <property type="entry name" value="Ig-like_fold"/>
</dbReference>
<dbReference type="Pfam" id="PF00656">
    <property type="entry name" value="Peptidase_C14"/>
    <property type="match status" value="1"/>
</dbReference>
<name>A0ABW5C658_9PROT</name>
<evidence type="ECO:0000313" key="3">
    <source>
        <dbReference type="EMBL" id="MFD2232372.1"/>
    </source>
</evidence>
<evidence type="ECO:0000259" key="2">
    <source>
        <dbReference type="Pfam" id="PF00656"/>
    </source>
</evidence>
<organism evidence="3 4">
    <name type="scientific">Phaeospirillum tilakii</name>
    <dbReference type="NCBI Taxonomy" id="741673"/>
    <lineage>
        <taxon>Bacteria</taxon>
        <taxon>Pseudomonadati</taxon>
        <taxon>Pseudomonadota</taxon>
        <taxon>Alphaproteobacteria</taxon>
        <taxon>Rhodospirillales</taxon>
        <taxon>Rhodospirillaceae</taxon>
        <taxon>Phaeospirillum</taxon>
    </lineage>
</organism>
<keyword evidence="1" id="KW-0732">Signal</keyword>